<reference evidence="1" key="1">
    <citation type="submission" date="2022-04" db="EMBL/GenBank/DDBJ databases">
        <title>Genome of the entomopathogenic fungus Entomophthora muscae.</title>
        <authorList>
            <person name="Elya C."/>
            <person name="Lovett B.R."/>
            <person name="Lee E."/>
            <person name="Macias A.M."/>
            <person name="Hajek A.E."/>
            <person name="De Bivort B.L."/>
            <person name="Kasson M.T."/>
            <person name="De Fine Licht H.H."/>
            <person name="Stajich J.E."/>
        </authorList>
    </citation>
    <scope>NUCLEOTIDE SEQUENCE</scope>
    <source>
        <strain evidence="1">Berkeley</strain>
    </source>
</reference>
<protein>
    <submittedName>
        <fullName evidence="1">Uncharacterized protein</fullName>
    </submittedName>
</protein>
<accession>A0ACC2UL43</accession>
<dbReference type="EMBL" id="QTSX02000250">
    <property type="protein sequence ID" value="KAJ9087492.1"/>
    <property type="molecule type" value="Genomic_DNA"/>
</dbReference>
<comment type="caution">
    <text evidence="1">The sequence shown here is derived from an EMBL/GenBank/DDBJ whole genome shotgun (WGS) entry which is preliminary data.</text>
</comment>
<gene>
    <name evidence="1" type="ORF">DSO57_1032831</name>
</gene>
<proteinExistence type="predicted"/>
<dbReference type="Proteomes" id="UP001165960">
    <property type="component" value="Unassembled WGS sequence"/>
</dbReference>
<sequence>MLPIPKTQAKDQATLPIDDIYGLKQAYLDGRKTSLQGSFRDTVAELLELKAIQTNENPSSSKVHPQY</sequence>
<evidence type="ECO:0000313" key="2">
    <source>
        <dbReference type="Proteomes" id="UP001165960"/>
    </source>
</evidence>
<evidence type="ECO:0000313" key="1">
    <source>
        <dbReference type="EMBL" id="KAJ9087492.1"/>
    </source>
</evidence>
<organism evidence="1 2">
    <name type="scientific">Entomophthora muscae</name>
    <dbReference type="NCBI Taxonomy" id="34485"/>
    <lineage>
        <taxon>Eukaryota</taxon>
        <taxon>Fungi</taxon>
        <taxon>Fungi incertae sedis</taxon>
        <taxon>Zoopagomycota</taxon>
        <taxon>Entomophthoromycotina</taxon>
        <taxon>Entomophthoromycetes</taxon>
        <taxon>Entomophthorales</taxon>
        <taxon>Entomophthoraceae</taxon>
        <taxon>Entomophthora</taxon>
    </lineage>
</organism>
<keyword evidence="2" id="KW-1185">Reference proteome</keyword>
<name>A0ACC2UL43_9FUNG</name>